<dbReference type="EMBL" id="UINC01037212">
    <property type="protein sequence ID" value="SVB32366.1"/>
    <property type="molecule type" value="Genomic_DNA"/>
</dbReference>
<feature type="region of interest" description="Disordered" evidence="1">
    <location>
        <begin position="1"/>
        <end position="33"/>
    </location>
</feature>
<accession>A0A382D1L1</accession>
<sequence length="71" mass="7665">MTAGEMQGNLVTSGWQNPIRSMPSTLSQDSNRTPHPGSVNFMWFVNVGPGVVGFLRNSSLKPAIMVTTSLE</sequence>
<organism evidence="2">
    <name type="scientific">marine metagenome</name>
    <dbReference type="NCBI Taxonomy" id="408172"/>
    <lineage>
        <taxon>unclassified sequences</taxon>
        <taxon>metagenomes</taxon>
        <taxon>ecological metagenomes</taxon>
    </lineage>
</organism>
<gene>
    <name evidence="2" type="ORF">METZ01_LOCUS185220</name>
</gene>
<evidence type="ECO:0000313" key="2">
    <source>
        <dbReference type="EMBL" id="SVB32366.1"/>
    </source>
</evidence>
<reference evidence="2" key="1">
    <citation type="submission" date="2018-05" db="EMBL/GenBank/DDBJ databases">
        <authorList>
            <person name="Lanie J.A."/>
            <person name="Ng W.-L."/>
            <person name="Kazmierczak K.M."/>
            <person name="Andrzejewski T.M."/>
            <person name="Davidsen T.M."/>
            <person name="Wayne K.J."/>
            <person name="Tettelin H."/>
            <person name="Glass J.I."/>
            <person name="Rusch D."/>
            <person name="Podicherti R."/>
            <person name="Tsui H.-C.T."/>
            <person name="Winkler M.E."/>
        </authorList>
    </citation>
    <scope>NUCLEOTIDE SEQUENCE</scope>
</reference>
<feature type="compositionally biased region" description="Polar residues" evidence="1">
    <location>
        <begin position="9"/>
        <end position="33"/>
    </location>
</feature>
<protein>
    <submittedName>
        <fullName evidence="2">Uncharacterized protein</fullName>
    </submittedName>
</protein>
<dbReference type="AlphaFoldDB" id="A0A382D1L1"/>
<evidence type="ECO:0000256" key="1">
    <source>
        <dbReference type="SAM" id="MobiDB-lite"/>
    </source>
</evidence>
<name>A0A382D1L1_9ZZZZ</name>
<proteinExistence type="predicted"/>